<evidence type="ECO:0000313" key="2">
    <source>
        <dbReference type="EMBL" id="GHA29497.1"/>
    </source>
</evidence>
<reference evidence="2" key="2">
    <citation type="submission" date="2020-09" db="EMBL/GenBank/DDBJ databases">
        <authorList>
            <person name="Sun Q."/>
            <person name="Kim S."/>
        </authorList>
    </citation>
    <scope>NUCLEOTIDE SEQUENCE</scope>
    <source>
        <strain evidence="2">KCTC 32437</strain>
    </source>
</reference>
<dbReference type="EMBL" id="BMZE01000003">
    <property type="protein sequence ID" value="GHA29497.1"/>
    <property type="molecule type" value="Genomic_DNA"/>
</dbReference>
<comment type="caution">
    <text evidence="2">The sequence shown here is derived from an EMBL/GenBank/DDBJ whole genome shotgun (WGS) entry which is preliminary data.</text>
</comment>
<feature type="region of interest" description="Disordered" evidence="1">
    <location>
        <begin position="77"/>
        <end position="96"/>
    </location>
</feature>
<proteinExistence type="predicted"/>
<dbReference type="AlphaFoldDB" id="A0A918S7Y3"/>
<accession>A0A918S7Y3</accession>
<name>A0A918S7Y3_9HYPH</name>
<organism evidence="2 3">
    <name type="scientific">Devosia pacifica</name>
    <dbReference type="NCBI Taxonomy" id="1335967"/>
    <lineage>
        <taxon>Bacteria</taxon>
        <taxon>Pseudomonadati</taxon>
        <taxon>Pseudomonadota</taxon>
        <taxon>Alphaproteobacteria</taxon>
        <taxon>Hyphomicrobiales</taxon>
        <taxon>Devosiaceae</taxon>
        <taxon>Devosia</taxon>
    </lineage>
</organism>
<protein>
    <recommendedName>
        <fullName evidence="4">DUF5330 domain-containing protein</fullName>
    </recommendedName>
</protein>
<evidence type="ECO:0008006" key="4">
    <source>
        <dbReference type="Google" id="ProtNLM"/>
    </source>
</evidence>
<dbReference type="RefSeq" id="WP_189426207.1">
    <property type="nucleotide sequence ID" value="NZ_BMZE01000003.1"/>
</dbReference>
<reference evidence="2" key="1">
    <citation type="journal article" date="2014" name="Int. J. Syst. Evol. Microbiol.">
        <title>Complete genome sequence of Corynebacterium casei LMG S-19264T (=DSM 44701T), isolated from a smear-ripened cheese.</title>
        <authorList>
            <consortium name="US DOE Joint Genome Institute (JGI-PGF)"/>
            <person name="Walter F."/>
            <person name="Albersmeier A."/>
            <person name="Kalinowski J."/>
            <person name="Ruckert C."/>
        </authorList>
    </citation>
    <scope>NUCLEOTIDE SEQUENCE</scope>
    <source>
        <strain evidence="2">KCTC 32437</strain>
    </source>
</reference>
<gene>
    <name evidence="2" type="ORF">GCM10007989_26360</name>
</gene>
<keyword evidence="3" id="KW-1185">Reference proteome</keyword>
<evidence type="ECO:0000256" key="1">
    <source>
        <dbReference type="SAM" id="MobiDB-lite"/>
    </source>
</evidence>
<dbReference type="Proteomes" id="UP000646579">
    <property type="component" value="Unassembled WGS sequence"/>
</dbReference>
<evidence type="ECO:0000313" key="3">
    <source>
        <dbReference type="Proteomes" id="UP000646579"/>
    </source>
</evidence>
<sequence>MFIVRALFWLGLAYAVIRPDVDLRHAAADAGNRAVEAGRTYVTSQLRSEPCEPIECIGREALISALPTGPSELAVLPPLPNEMAQPLPRPRPQHNG</sequence>